<evidence type="ECO:0000313" key="5">
    <source>
        <dbReference type="EMBL" id="CAF4335806.1"/>
    </source>
</evidence>
<gene>
    <name evidence="5" type="ORF">UJA718_LOCUS14802</name>
</gene>
<dbReference type="Pfam" id="PF14676">
    <property type="entry name" value="FANCI_S2"/>
    <property type="match status" value="1"/>
</dbReference>
<name>A0A820K056_9BILA</name>
<feature type="region of interest" description="Disordered" evidence="1">
    <location>
        <begin position="1"/>
        <end position="23"/>
    </location>
</feature>
<dbReference type="InterPro" id="IPR029308">
    <property type="entry name" value="FANCI_S1"/>
</dbReference>
<evidence type="ECO:0000259" key="4">
    <source>
        <dbReference type="Pfam" id="PF14680"/>
    </source>
</evidence>
<accession>A0A820K056</accession>
<dbReference type="Pfam" id="PF14680">
    <property type="entry name" value="FANCI_HD2"/>
    <property type="match status" value="1"/>
</dbReference>
<dbReference type="PANTHER" id="PTHR21818:SF0">
    <property type="entry name" value="FANCONI ANEMIA GROUP I PROTEIN"/>
    <property type="match status" value="1"/>
</dbReference>
<keyword evidence="6" id="KW-1185">Reference proteome</keyword>
<dbReference type="InterPro" id="IPR026171">
    <property type="entry name" value="FANCI"/>
</dbReference>
<sequence>MKRTQINNDDTMSKRQKTTNSSLNTNDHFDKFIDKFRSSIDVNDAESRPFDIFKQSLKECLDENNDPTILPTFIKKTIQIIVTSSVSTVHHLVFTKIIGLMIIYLDSISSEALLDLTHEIIQNLIESAATADIMIELVRSIYLQLVKRDETQSGSSLAASMCQTIVQQLGNTTWNEDNYASLIAVIKTLPFADNEKRAFIDVMFTIDFETSIDQLPIFVLNILQLCVDNRLENEITSCSGYIFDRLIQYFINLDSKSNDNKQYTSNIRLCIVHILNTIEISPDLGMALLRTFKKIQSNDVSKIFSPFCLAFIFALPKDRTIKGKFIKQLKTSFDLVCQTFEKNNEAFWLILFTKINYNDFYRDYLLQLAKKELFGGDLILAGLIEFCFQLLDEYSQSPTLMNESSFSVIELLKTLASKWLSDIVRLHKSIQEDIIHRLFDRILEAKANDRTVKHFIEQLYDVMKTNSHRFVKWPEQLKDRLNQILLMRYDLAHDVIDAFKPIIKLSGNTPFRETYFQLLRTAMYRPRLDCRRMAVDGYLILLKHAKWLIRPPAAQASQMTMFSLVDRGATQMNTINSTQRSTEGQCIELLMQLRRSLTQQFDVRLTVYEGLLPVLCKSPILMAPILDMLISQIALYYEPIGDKCTLNLSSCLIERDDKIQAVEPFAHLLHCLCLCLHRSDCLLKANPKIFDDDPDVAVYLKKAMDIFKRVIILFDDDEFTDSVGVSLTNSYYF</sequence>
<evidence type="ECO:0000313" key="6">
    <source>
        <dbReference type="Proteomes" id="UP000663873"/>
    </source>
</evidence>
<dbReference type="GO" id="GO:0006281">
    <property type="term" value="P:DNA repair"/>
    <property type="evidence" value="ECO:0007669"/>
    <property type="project" value="InterPro"/>
</dbReference>
<organism evidence="5 6">
    <name type="scientific">Rotaria socialis</name>
    <dbReference type="NCBI Taxonomy" id="392032"/>
    <lineage>
        <taxon>Eukaryota</taxon>
        <taxon>Metazoa</taxon>
        <taxon>Spiralia</taxon>
        <taxon>Gnathifera</taxon>
        <taxon>Rotifera</taxon>
        <taxon>Eurotatoria</taxon>
        <taxon>Bdelloidea</taxon>
        <taxon>Philodinida</taxon>
        <taxon>Philodinidae</taxon>
        <taxon>Rotaria</taxon>
    </lineage>
</organism>
<feature type="compositionally biased region" description="Polar residues" evidence="1">
    <location>
        <begin position="1"/>
        <end position="10"/>
    </location>
</feature>
<reference evidence="5" key="1">
    <citation type="submission" date="2021-02" db="EMBL/GenBank/DDBJ databases">
        <authorList>
            <person name="Nowell W R."/>
        </authorList>
    </citation>
    <scope>NUCLEOTIDE SEQUENCE</scope>
</reference>
<dbReference type="GO" id="GO:0070182">
    <property type="term" value="F:DNA polymerase binding"/>
    <property type="evidence" value="ECO:0007669"/>
    <property type="project" value="TreeGrafter"/>
</dbReference>
<evidence type="ECO:0000259" key="3">
    <source>
        <dbReference type="Pfam" id="PF14676"/>
    </source>
</evidence>
<dbReference type="PANTHER" id="PTHR21818">
    <property type="entry name" value="BC025462 PROTEIN"/>
    <property type="match status" value="1"/>
</dbReference>
<evidence type="ECO:0000259" key="2">
    <source>
        <dbReference type="Pfam" id="PF14675"/>
    </source>
</evidence>
<protein>
    <submittedName>
        <fullName evidence="5">Uncharacterized protein</fullName>
    </submittedName>
</protein>
<feature type="domain" description="FANCI helical" evidence="4">
    <location>
        <begin position="569"/>
        <end position="708"/>
    </location>
</feature>
<dbReference type="AlphaFoldDB" id="A0A820K056"/>
<dbReference type="Pfam" id="PF14675">
    <property type="entry name" value="FANCI_S1"/>
    <property type="match status" value="1"/>
</dbReference>
<dbReference type="InterPro" id="IPR029312">
    <property type="entry name" value="FANCI_HD2"/>
</dbReference>
<proteinExistence type="predicted"/>
<dbReference type="Proteomes" id="UP000663873">
    <property type="component" value="Unassembled WGS sequence"/>
</dbReference>
<comment type="caution">
    <text evidence="5">The sequence shown here is derived from an EMBL/GenBank/DDBJ whole genome shotgun (WGS) entry which is preliminary data.</text>
</comment>
<evidence type="ECO:0000256" key="1">
    <source>
        <dbReference type="SAM" id="MobiDB-lite"/>
    </source>
</evidence>
<dbReference type="InterPro" id="IPR029315">
    <property type="entry name" value="FANCI_S2"/>
</dbReference>
<dbReference type="EMBL" id="CAJOBP010002126">
    <property type="protein sequence ID" value="CAF4335806.1"/>
    <property type="molecule type" value="Genomic_DNA"/>
</dbReference>
<feature type="domain" description="FANCI solenoid 2" evidence="3">
    <location>
        <begin position="379"/>
        <end position="539"/>
    </location>
</feature>
<feature type="domain" description="FANCI solenoid 1" evidence="2">
    <location>
        <begin position="87"/>
        <end position="265"/>
    </location>
</feature>